<dbReference type="InterPro" id="IPR000210">
    <property type="entry name" value="BTB/POZ_dom"/>
</dbReference>
<reference evidence="2 3" key="1">
    <citation type="submission" date="2014-07" db="EMBL/GenBank/DDBJ databases">
        <title>Genomic and transcriptomic analysis on Apis cerana provide comprehensive insights into honey bee biology.</title>
        <authorList>
            <person name="Diao Q."/>
            <person name="Sun L."/>
            <person name="Zheng H."/>
            <person name="Zheng H."/>
            <person name="Xu S."/>
            <person name="Wang S."/>
            <person name="Zeng Z."/>
            <person name="Hu F."/>
            <person name="Su S."/>
            <person name="Wu J."/>
        </authorList>
    </citation>
    <scope>NUCLEOTIDE SEQUENCE [LARGE SCALE GENOMIC DNA]</scope>
    <source>
        <tissue evidence="2">Pupae without intestine</tissue>
    </source>
</reference>
<dbReference type="PANTHER" id="PTHR24413">
    <property type="entry name" value="SPECKLE-TYPE POZ PROTEIN"/>
    <property type="match status" value="1"/>
</dbReference>
<keyword evidence="3" id="KW-1185">Reference proteome</keyword>
<dbReference type="SUPFAM" id="SSF54695">
    <property type="entry name" value="POZ domain"/>
    <property type="match status" value="1"/>
</dbReference>
<dbReference type="Pfam" id="PF00651">
    <property type="entry name" value="BTB"/>
    <property type="match status" value="1"/>
</dbReference>
<dbReference type="PROSITE" id="PS50097">
    <property type="entry name" value="BTB"/>
    <property type="match status" value="1"/>
</dbReference>
<evidence type="ECO:0000313" key="3">
    <source>
        <dbReference type="Proteomes" id="UP000242457"/>
    </source>
</evidence>
<feature type="domain" description="BTB" evidence="1">
    <location>
        <begin position="151"/>
        <end position="256"/>
    </location>
</feature>
<dbReference type="EMBL" id="KZ288285">
    <property type="protein sequence ID" value="PBC29488.1"/>
    <property type="molecule type" value="Genomic_DNA"/>
</dbReference>
<dbReference type="Gene3D" id="1.25.40.420">
    <property type="match status" value="1"/>
</dbReference>
<sequence>MELLVPAVSDVVFKYTWPIPNYKRTISKKSFIDSPSFNVNINGIHSTWNLSIRFWKNPDGKRIINPVVLCLNMLNCNVDEAEQAKIRFQFAVFNADVKHWEYCHVSRTILELKSYTDIISLGYRDLSIVHRHLKKNGEVDMARLLKHSYSADTKLICGGLNNTEIPVHSTVLTARSNVLAEMILPLKEFNERKDIKTNTIKDKMDTRMLQENNIIDKENGRSNKRYVFYLELLDLSKELAEEFLRYIYSDQIDNLDNFAPQLLSLAERFSLQGLKELCERNLIETITPENIASRLLIADEFGCDALKKASLAYCEENLTVLKKNLAWKIMEQTNPELFNEVCEAGIGSSRSSNMDDSELSN</sequence>
<dbReference type="AlphaFoldDB" id="A0A2A3ECN4"/>
<dbReference type="STRING" id="94128.A0A2A3ECN4"/>
<organism evidence="2 3">
    <name type="scientific">Apis cerana cerana</name>
    <name type="common">Oriental honeybee</name>
    <dbReference type="NCBI Taxonomy" id="94128"/>
    <lineage>
        <taxon>Eukaryota</taxon>
        <taxon>Metazoa</taxon>
        <taxon>Ecdysozoa</taxon>
        <taxon>Arthropoda</taxon>
        <taxon>Hexapoda</taxon>
        <taxon>Insecta</taxon>
        <taxon>Pterygota</taxon>
        <taxon>Neoptera</taxon>
        <taxon>Endopterygota</taxon>
        <taxon>Hymenoptera</taxon>
        <taxon>Apocrita</taxon>
        <taxon>Aculeata</taxon>
        <taxon>Apoidea</taxon>
        <taxon>Anthophila</taxon>
        <taxon>Apidae</taxon>
        <taxon>Apis</taxon>
    </lineage>
</organism>
<dbReference type="InterPro" id="IPR011333">
    <property type="entry name" value="SKP1/BTB/POZ_sf"/>
</dbReference>
<name>A0A2A3ECN4_APICC</name>
<evidence type="ECO:0000313" key="2">
    <source>
        <dbReference type="EMBL" id="PBC29488.1"/>
    </source>
</evidence>
<accession>A0A2A3ECN4</accession>
<dbReference type="SMART" id="SM00225">
    <property type="entry name" value="BTB"/>
    <property type="match status" value="1"/>
</dbReference>
<dbReference type="Gene3D" id="3.30.710.10">
    <property type="entry name" value="Potassium Channel Kv1.1, Chain A"/>
    <property type="match status" value="1"/>
</dbReference>
<evidence type="ECO:0000259" key="1">
    <source>
        <dbReference type="PROSITE" id="PS50097"/>
    </source>
</evidence>
<protein>
    <submittedName>
        <fullName evidence="2">Protein roadkill</fullName>
    </submittedName>
</protein>
<dbReference type="Proteomes" id="UP000242457">
    <property type="component" value="Unassembled WGS sequence"/>
</dbReference>
<proteinExistence type="predicted"/>
<gene>
    <name evidence="2" type="ORF">APICC_09161</name>
</gene>
<dbReference type="OrthoDB" id="6359816at2759"/>